<dbReference type="PANTHER" id="PTHR43353">
    <property type="entry name" value="SUCCINATE-SEMIALDEHYDE DEHYDROGENASE, MITOCHONDRIAL"/>
    <property type="match status" value="1"/>
</dbReference>
<dbReference type="Gene3D" id="3.40.309.10">
    <property type="entry name" value="Aldehyde Dehydrogenase, Chain A, domain 2"/>
    <property type="match status" value="1"/>
</dbReference>
<dbReference type="EMBL" id="SMKZ01000025">
    <property type="protein sequence ID" value="TDE08366.1"/>
    <property type="molecule type" value="Genomic_DNA"/>
</dbReference>
<organism evidence="3 4">
    <name type="scientific">Jiangella asiatica</name>
    <dbReference type="NCBI Taxonomy" id="2530372"/>
    <lineage>
        <taxon>Bacteria</taxon>
        <taxon>Bacillati</taxon>
        <taxon>Actinomycetota</taxon>
        <taxon>Actinomycetes</taxon>
        <taxon>Jiangellales</taxon>
        <taxon>Jiangellaceae</taxon>
        <taxon>Jiangella</taxon>
    </lineage>
</organism>
<protein>
    <submittedName>
        <fullName evidence="3">Aldehyde dehydrogenase (NADP(+))</fullName>
    </submittedName>
</protein>
<evidence type="ECO:0000256" key="1">
    <source>
        <dbReference type="ARBA" id="ARBA00023002"/>
    </source>
</evidence>
<reference evidence="3 4" key="1">
    <citation type="submission" date="2019-03" db="EMBL/GenBank/DDBJ databases">
        <title>Draft genome sequences of novel Actinobacteria.</title>
        <authorList>
            <person name="Sahin N."/>
            <person name="Ay H."/>
            <person name="Saygin H."/>
        </authorList>
    </citation>
    <scope>NUCLEOTIDE SEQUENCE [LARGE SCALE GENOMIC DNA]</scope>
    <source>
        <strain evidence="3 4">5K138</strain>
    </source>
</reference>
<dbReference type="RefSeq" id="WP_131896955.1">
    <property type="nucleotide sequence ID" value="NZ_SMKZ01000025.1"/>
</dbReference>
<keyword evidence="1" id="KW-0560">Oxidoreductase</keyword>
<evidence type="ECO:0000313" key="3">
    <source>
        <dbReference type="EMBL" id="TDE08366.1"/>
    </source>
</evidence>
<dbReference type="InterPro" id="IPR016163">
    <property type="entry name" value="Ald_DH_C"/>
</dbReference>
<accession>A0A4R5D4W4</accession>
<dbReference type="InterPro" id="IPR050740">
    <property type="entry name" value="Aldehyde_DH_Superfamily"/>
</dbReference>
<dbReference type="InterPro" id="IPR044151">
    <property type="entry name" value="ALDH_KGSADH"/>
</dbReference>
<evidence type="ECO:0000313" key="4">
    <source>
        <dbReference type="Proteomes" id="UP000294739"/>
    </source>
</evidence>
<dbReference type="InterPro" id="IPR016162">
    <property type="entry name" value="Ald_DH_N"/>
</dbReference>
<gene>
    <name evidence="3" type="ORF">E1269_17845</name>
</gene>
<feature type="domain" description="Aldehyde dehydrogenase" evidence="2">
    <location>
        <begin position="14"/>
        <end position="284"/>
    </location>
</feature>
<dbReference type="Pfam" id="PF00171">
    <property type="entry name" value="Aldedh"/>
    <property type="match status" value="1"/>
</dbReference>
<proteinExistence type="predicted"/>
<dbReference type="CDD" id="cd07129">
    <property type="entry name" value="ALDH_KGSADH"/>
    <property type="match status" value="1"/>
</dbReference>
<name>A0A4R5D4W4_9ACTN</name>
<dbReference type="Proteomes" id="UP000294739">
    <property type="component" value="Unassembled WGS sequence"/>
</dbReference>
<dbReference type="GO" id="GO:0016620">
    <property type="term" value="F:oxidoreductase activity, acting on the aldehyde or oxo group of donors, NAD or NADP as acceptor"/>
    <property type="evidence" value="ECO:0007669"/>
    <property type="project" value="InterPro"/>
</dbReference>
<comment type="caution">
    <text evidence="3">The sequence shown here is derived from an EMBL/GenBank/DDBJ whole genome shotgun (WGS) entry which is preliminary data.</text>
</comment>
<evidence type="ECO:0000259" key="2">
    <source>
        <dbReference type="Pfam" id="PF00171"/>
    </source>
</evidence>
<dbReference type="OrthoDB" id="9770537at2"/>
<dbReference type="AlphaFoldDB" id="A0A4R5D4W4"/>
<dbReference type="InterPro" id="IPR015590">
    <property type="entry name" value="Aldehyde_DH_dom"/>
</dbReference>
<dbReference type="SUPFAM" id="SSF53720">
    <property type="entry name" value="ALDH-like"/>
    <property type="match status" value="1"/>
</dbReference>
<dbReference type="InterPro" id="IPR016161">
    <property type="entry name" value="Ald_DH/histidinol_DH"/>
</dbReference>
<dbReference type="Gene3D" id="3.40.605.10">
    <property type="entry name" value="Aldehyde Dehydrogenase, Chain A, domain 1"/>
    <property type="match status" value="1"/>
</dbReference>
<sequence length="491" mass="51471">MDTVRASVDELITTDAQLETILAGAESAMQHWGASSREFRAAALESVADGLHGAADDLVPLAMTETRLPEQRLRGELARTEFQLRLFAEVLREGGYLDARIDHADPEWGMGPRPDIRRILQPIGPVLVFAASNFPFAFSVAGGDTASALAAGCPVVVKAHPGHPALSARTAEVVSAALLDAGAEQGVFAVVFGNAAGTRAISDGRIAACGFTGSVSGGRALFDLAMSRPEPIPFYGELGSVNPAFVTQRADTARADDIATGFIGSFALGAGQFCTKPGLLFAPEGGGVDSVLRTARLPAAAPLLNERIRAGFVASAGTLAEHPSVSVMRPGRIDVDPPEPTLFTTTIGRLLDDIDALADERFGPAALVVTYRDEDDLLTVARRLPGQLTAAVHAEEDDPIAARLIPVLAKRAGRVLWNEWPTGVTVSHAQQHGGPYPATTAVGTTSVGTAAITRFLRPVAYQGMPSNLLPAELRDDGPPVPRRLDGALVIP</sequence>
<dbReference type="PANTHER" id="PTHR43353:SF3">
    <property type="entry name" value="ALDEHYDE DEHYDROGENASE-RELATED"/>
    <property type="match status" value="1"/>
</dbReference>
<dbReference type="InParanoid" id="A0A4R5D4W4"/>
<keyword evidence="4" id="KW-1185">Reference proteome</keyword>